<feature type="compositionally biased region" description="Polar residues" evidence="2">
    <location>
        <begin position="85"/>
        <end position="101"/>
    </location>
</feature>
<organism evidence="4 5">
    <name type="scientific">Neohortaea acidophila</name>
    <dbReference type="NCBI Taxonomy" id="245834"/>
    <lineage>
        <taxon>Eukaryota</taxon>
        <taxon>Fungi</taxon>
        <taxon>Dikarya</taxon>
        <taxon>Ascomycota</taxon>
        <taxon>Pezizomycotina</taxon>
        <taxon>Dothideomycetes</taxon>
        <taxon>Dothideomycetidae</taxon>
        <taxon>Mycosphaerellales</taxon>
        <taxon>Teratosphaeriaceae</taxon>
        <taxon>Neohortaea</taxon>
    </lineage>
</organism>
<dbReference type="Gene3D" id="6.10.140.910">
    <property type="match status" value="1"/>
</dbReference>
<dbReference type="InterPro" id="IPR040351">
    <property type="entry name" value="RAB3IL/RAB3IP/Sec2"/>
</dbReference>
<protein>
    <recommendedName>
        <fullName evidence="3">GDP/GTP exchange factor Sec2 N-terminal domain-containing protein</fullName>
    </recommendedName>
</protein>
<evidence type="ECO:0000259" key="3">
    <source>
        <dbReference type="Pfam" id="PF06428"/>
    </source>
</evidence>
<dbReference type="OrthoDB" id="5560525at2759"/>
<dbReference type="GO" id="GO:0070319">
    <property type="term" value="C:Golgi to plasma membrane transport vesicle"/>
    <property type="evidence" value="ECO:0007669"/>
    <property type="project" value="TreeGrafter"/>
</dbReference>
<dbReference type="Proteomes" id="UP000799767">
    <property type="component" value="Unassembled WGS sequence"/>
</dbReference>
<dbReference type="GO" id="GO:0051286">
    <property type="term" value="C:cell tip"/>
    <property type="evidence" value="ECO:0007669"/>
    <property type="project" value="TreeGrafter"/>
</dbReference>
<feature type="region of interest" description="Disordered" evidence="2">
    <location>
        <begin position="82"/>
        <end position="137"/>
    </location>
</feature>
<dbReference type="PANTHER" id="PTHR14430:SF4">
    <property type="entry name" value="GDP_GTP EXCHANGE FACTOR SEC2 N-TERMINAL DOMAIN-CONTAINING PROTEIN"/>
    <property type="match status" value="1"/>
</dbReference>
<dbReference type="AlphaFoldDB" id="A0A6A6Q1K5"/>
<dbReference type="GeneID" id="54479650"/>
<feature type="compositionally biased region" description="Polar residues" evidence="2">
    <location>
        <begin position="108"/>
        <end position="124"/>
    </location>
</feature>
<dbReference type="PANTHER" id="PTHR14430">
    <property type="entry name" value="RABIN3-RELATED"/>
    <property type="match status" value="1"/>
</dbReference>
<gene>
    <name evidence="4" type="ORF">BDY17DRAFT_72010</name>
</gene>
<feature type="region of interest" description="Disordered" evidence="2">
    <location>
        <begin position="1"/>
        <end position="44"/>
    </location>
</feature>
<feature type="domain" description="GDP/GTP exchange factor Sec2 N-terminal" evidence="3">
    <location>
        <begin position="136"/>
        <end position="199"/>
    </location>
</feature>
<reference evidence="4" key="1">
    <citation type="journal article" date="2020" name="Stud. Mycol.">
        <title>101 Dothideomycetes genomes: a test case for predicting lifestyles and emergence of pathogens.</title>
        <authorList>
            <person name="Haridas S."/>
            <person name="Albert R."/>
            <person name="Binder M."/>
            <person name="Bloem J."/>
            <person name="Labutti K."/>
            <person name="Salamov A."/>
            <person name="Andreopoulos B."/>
            <person name="Baker S."/>
            <person name="Barry K."/>
            <person name="Bills G."/>
            <person name="Bluhm B."/>
            <person name="Cannon C."/>
            <person name="Castanera R."/>
            <person name="Culley D."/>
            <person name="Daum C."/>
            <person name="Ezra D."/>
            <person name="Gonzalez J."/>
            <person name="Henrissat B."/>
            <person name="Kuo A."/>
            <person name="Liang C."/>
            <person name="Lipzen A."/>
            <person name="Lutzoni F."/>
            <person name="Magnuson J."/>
            <person name="Mondo S."/>
            <person name="Nolan M."/>
            <person name="Ohm R."/>
            <person name="Pangilinan J."/>
            <person name="Park H.-J."/>
            <person name="Ramirez L."/>
            <person name="Alfaro M."/>
            <person name="Sun H."/>
            <person name="Tritt A."/>
            <person name="Yoshinaga Y."/>
            <person name="Zwiers L.-H."/>
            <person name="Turgeon B."/>
            <person name="Goodwin S."/>
            <person name="Spatafora J."/>
            <person name="Crous P."/>
            <person name="Grigoriev I."/>
        </authorList>
    </citation>
    <scope>NUCLEOTIDE SEQUENCE</scope>
    <source>
        <strain evidence="4">CBS 113389</strain>
    </source>
</reference>
<dbReference type="RefSeq" id="XP_033592731.1">
    <property type="nucleotide sequence ID" value="XM_033738648.1"/>
</dbReference>
<evidence type="ECO:0000256" key="1">
    <source>
        <dbReference type="ARBA" id="ARBA00023054"/>
    </source>
</evidence>
<keyword evidence="1" id="KW-0175">Coiled coil</keyword>
<name>A0A6A6Q1K5_9PEZI</name>
<dbReference type="InterPro" id="IPR009449">
    <property type="entry name" value="Sec2_N"/>
</dbReference>
<evidence type="ECO:0000313" key="4">
    <source>
        <dbReference type="EMBL" id="KAF2486162.1"/>
    </source>
</evidence>
<accession>A0A6A6Q1K5</accession>
<dbReference type="Pfam" id="PF06428">
    <property type="entry name" value="Sec2p"/>
    <property type="match status" value="1"/>
</dbReference>
<proteinExistence type="predicted"/>
<keyword evidence="5" id="KW-1185">Reference proteome</keyword>
<dbReference type="GO" id="GO:0005085">
    <property type="term" value="F:guanyl-nucleotide exchange factor activity"/>
    <property type="evidence" value="ECO:0007669"/>
    <property type="project" value="InterPro"/>
</dbReference>
<evidence type="ECO:0000256" key="2">
    <source>
        <dbReference type="SAM" id="MobiDB-lite"/>
    </source>
</evidence>
<dbReference type="SUPFAM" id="SSF144284">
    <property type="entry name" value="Sec2 N-terminal region"/>
    <property type="match status" value="1"/>
</dbReference>
<evidence type="ECO:0000313" key="5">
    <source>
        <dbReference type="Proteomes" id="UP000799767"/>
    </source>
</evidence>
<dbReference type="EMBL" id="MU001632">
    <property type="protein sequence ID" value="KAF2486162.1"/>
    <property type="molecule type" value="Genomic_DNA"/>
</dbReference>
<sequence>MEQQQQQQQQQQNGQFHHPQGSHGPHDSALSVGSSKGDDAERIRELEEEVRALAERASAASQRYADYENDIRVLEAKLRVEQRKNATPSDPTATTVAQPSAQRPGISRFNSFMSTRKASPSPINGTPPAVGGGREKELEEQLIKEQTARIAAEKKANEVSAEIEDLSATLFEQANEMVATERKQNSALKTQLQLLEEQQRSLDGGLGAADTTALQRENERLKEKLKRLEEREGQRQKRLQRLEEANRRIERVRTMLKPP</sequence>
<feature type="compositionally biased region" description="Low complexity" evidence="2">
    <location>
        <begin position="1"/>
        <end position="12"/>
    </location>
</feature>
<dbReference type="GO" id="GO:0006887">
    <property type="term" value="P:exocytosis"/>
    <property type="evidence" value="ECO:0007669"/>
    <property type="project" value="TreeGrafter"/>
</dbReference>